<evidence type="ECO:0000256" key="4">
    <source>
        <dbReference type="ARBA" id="ARBA00022827"/>
    </source>
</evidence>
<dbReference type="PANTHER" id="PTHR11552:SF147">
    <property type="entry name" value="CHOLINE DEHYDROGENASE, MITOCHONDRIAL"/>
    <property type="match status" value="1"/>
</dbReference>
<dbReference type="Gene3D" id="3.30.560.10">
    <property type="entry name" value="Glucose Oxidase, domain 3"/>
    <property type="match status" value="1"/>
</dbReference>
<organism evidence="7 8">
    <name type="scientific">Teratosphaeria nubilosa</name>
    <dbReference type="NCBI Taxonomy" id="161662"/>
    <lineage>
        <taxon>Eukaryota</taxon>
        <taxon>Fungi</taxon>
        <taxon>Dikarya</taxon>
        <taxon>Ascomycota</taxon>
        <taxon>Pezizomycotina</taxon>
        <taxon>Dothideomycetes</taxon>
        <taxon>Dothideomycetidae</taxon>
        <taxon>Mycosphaerellales</taxon>
        <taxon>Teratosphaeriaceae</taxon>
        <taxon>Teratosphaeria</taxon>
    </lineage>
</organism>
<feature type="chain" id="PRO_5026208769" evidence="5">
    <location>
        <begin position="18"/>
        <end position="166"/>
    </location>
</feature>
<dbReference type="OrthoDB" id="269227at2759"/>
<keyword evidence="4" id="KW-0274">FAD</keyword>
<dbReference type="GO" id="GO:0016614">
    <property type="term" value="F:oxidoreductase activity, acting on CH-OH group of donors"/>
    <property type="evidence" value="ECO:0007669"/>
    <property type="project" value="InterPro"/>
</dbReference>
<protein>
    <submittedName>
        <fullName evidence="7">FAD/NAD(P)-binding domain-containing protein</fullName>
    </submittedName>
</protein>
<feature type="signal peptide" evidence="5">
    <location>
        <begin position="1"/>
        <end position="17"/>
    </location>
</feature>
<accession>A0A6G1LLD6</accession>
<comment type="cofactor">
    <cofactor evidence="1">
        <name>FAD</name>
        <dbReference type="ChEBI" id="CHEBI:57692"/>
    </cofactor>
</comment>
<dbReference type="InterPro" id="IPR000172">
    <property type="entry name" value="GMC_OxRdtase_N"/>
</dbReference>
<dbReference type="SUPFAM" id="SSF51905">
    <property type="entry name" value="FAD/NAD(P)-binding domain"/>
    <property type="match status" value="1"/>
</dbReference>
<feature type="domain" description="Glucose-methanol-choline oxidoreductase N-terminal" evidence="6">
    <location>
        <begin position="24"/>
        <end position="152"/>
    </location>
</feature>
<proteinExistence type="inferred from homology"/>
<dbReference type="InterPro" id="IPR036188">
    <property type="entry name" value="FAD/NAD-bd_sf"/>
</dbReference>
<evidence type="ECO:0000259" key="6">
    <source>
        <dbReference type="Pfam" id="PF00732"/>
    </source>
</evidence>
<keyword evidence="5" id="KW-0732">Signal</keyword>
<evidence type="ECO:0000256" key="2">
    <source>
        <dbReference type="ARBA" id="ARBA00010790"/>
    </source>
</evidence>
<gene>
    <name evidence="7" type="ORF">EJ03DRAFT_379961</name>
</gene>
<dbReference type="Proteomes" id="UP000799436">
    <property type="component" value="Unassembled WGS sequence"/>
</dbReference>
<evidence type="ECO:0000313" key="7">
    <source>
        <dbReference type="EMBL" id="KAF2773676.1"/>
    </source>
</evidence>
<evidence type="ECO:0000256" key="1">
    <source>
        <dbReference type="ARBA" id="ARBA00001974"/>
    </source>
</evidence>
<keyword evidence="8" id="KW-1185">Reference proteome</keyword>
<evidence type="ECO:0000313" key="8">
    <source>
        <dbReference type="Proteomes" id="UP000799436"/>
    </source>
</evidence>
<dbReference type="Gene3D" id="3.50.50.60">
    <property type="entry name" value="FAD/NAD(P)-binding domain"/>
    <property type="match status" value="1"/>
</dbReference>
<evidence type="ECO:0000256" key="3">
    <source>
        <dbReference type="ARBA" id="ARBA00022630"/>
    </source>
</evidence>
<comment type="similarity">
    <text evidence="2">Belongs to the GMC oxidoreductase family.</text>
</comment>
<reference evidence="7" key="1">
    <citation type="journal article" date="2020" name="Stud. Mycol.">
        <title>101 Dothideomycetes genomes: a test case for predicting lifestyles and emergence of pathogens.</title>
        <authorList>
            <person name="Haridas S."/>
            <person name="Albert R."/>
            <person name="Binder M."/>
            <person name="Bloem J."/>
            <person name="Labutti K."/>
            <person name="Salamov A."/>
            <person name="Andreopoulos B."/>
            <person name="Baker S."/>
            <person name="Barry K."/>
            <person name="Bills G."/>
            <person name="Bluhm B."/>
            <person name="Cannon C."/>
            <person name="Castanera R."/>
            <person name="Culley D."/>
            <person name="Daum C."/>
            <person name="Ezra D."/>
            <person name="Gonzalez J."/>
            <person name="Henrissat B."/>
            <person name="Kuo A."/>
            <person name="Liang C."/>
            <person name="Lipzen A."/>
            <person name="Lutzoni F."/>
            <person name="Magnuson J."/>
            <person name="Mondo S."/>
            <person name="Nolan M."/>
            <person name="Ohm R."/>
            <person name="Pangilinan J."/>
            <person name="Park H.-J."/>
            <person name="Ramirez L."/>
            <person name="Alfaro M."/>
            <person name="Sun H."/>
            <person name="Tritt A."/>
            <person name="Yoshinaga Y."/>
            <person name="Zwiers L.-H."/>
            <person name="Turgeon B."/>
            <person name="Goodwin S."/>
            <person name="Spatafora J."/>
            <person name="Crous P."/>
            <person name="Grigoriev I."/>
        </authorList>
    </citation>
    <scope>NUCLEOTIDE SEQUENCE</scope>
    <source>
        <strain evidence="7">CBS 116005</strain>
    </source>
</reference>
<dbReference type="Pfam" id="PF00732">
    <property type="entry name" value="GMC_oxred_N"/>
    <property type="match status" value="1"/>
</dbReference>
<keyword evidence="3" id="KW-0285">Flavoprotein</keyword>
<dbReference type="EMBL" id="ML995810">
    <property type="protein sequence ID" value="KAF2773676.1"/>
    <property type="molecule type" value="Genomic_DNA"/>
</dbReference>
<evidence type="ECO:0000256" key="5">
    <source>
        <dbReference type="SAM" id="SignalP"/>
    </source>
</evidence>
<dbReference type="AlphaFoldDB" id="A0A6G1LLD6"/>
<dbReference type="GO" id="GO:0050660">
    <property type="term" value="F:flavin adenine dinucleotide binding"/>
    <property type="evidence" value="ECO:0007669"/>
    <property type="project" value="InterPro"/>
</dbReference>
<dbReference type="InterPro" id="IPR012132">
    <property type="entry name" value="GMC_OxRdtase"/>
</dbReference>
<sequence length="166" mass="18296">MLQILTVAALAVFYAAAQLTNQTYDYVIAGAGTAGGLLAVVLSENPNITVAVLEAGGDGRTDPNITVPERRGTIQHTEYDWAFWTLPQPGLYDNGTEGAQPVPRGKVIGGTSAMNWMIHNTDSRVQLDIWESLLNLTGWNWETLFTAFRESETMYEPAPNETQFFR</sequence>
<dbReference type="PANTHER" id="PTHR11552">
    <property type="entry name" value="GLUCOSE-METHANOL-CHOLINE GMC OXIDOREDUCTASE"/>
    <property type="match status" value="1"/>
</dbReference>
<name>A0A6G1LLD6_9PEZI</name>